<keyword evidence="4" id="KW-0378">Hydrolase</keyword>
<evidence type="ECO:0000256" key="9">
    <source>
        <dbReference type="ARBA" id="ARBA00044969"/>
    </source>
</evidence>
<dbReference type="Pfam" id="PF03796">
    <property type="entry name" value="DnaB_C"/>
    <property type="match status" value="1"/>
</dbReference>
<organism evidence="12 13">
    <name type="scientific">Ureaplasma parvum serovar 3 (strain ATCC 27815 / 27 / NCTC 11736)</name>
    <dbReference type="NCBI Taxonomy" id="505682"/>
    <lineage>
        <taxon>Bacteria</taxon>
        <taxon>Bacillati</taxon>
        <taxon>Mycoplasmatota</taxon>
        <taxon>Mycoplasmoidales</taxon>
        <taxon>Mycoplasmoidaceae</taxon>
        <taxon>Ureaplasma</taxon>
    </lineage>
</organism>
<evidence type="ECO:0000256" key="5">
    <source>
        <dbReference type="ARBA" id="ARBA00022806"/>
    </source>
</evidence>
<dbReference type="InterPro" id="IPR036185">
    <property type="entry name" value="DNA_heli_DnaB-like_N_sf"/>
</dbReference>
<dbReference type="InterPro" id="IPR027417">
    <property type="entry name" value="P-loop_NTPase"/>
</dbReference>
<dbReference type="GO" id="GO:0005829">
    <property type="term" value="C:cytosol"/>
    <property type="evidence" value="ECO:0007669"/>
    <property type="project" value="TreeGrafter"/>
</dbReference>
<evidence type="ECO:0000256" key="10">
    <source>
        <dbReference type="ARBA" id="ARBA00048954"/>
    </source>
</evidence>
<proteinExistence type="inferred from homology"/>
<evidence type="ECO:0000313" key="12">
    <source>
        <dbReference type="EMBL" id="ACA32986.1"/>
    </source>
</evidence>
<comment type="similarity">
    <text evidence="1">Belongs to the helicase family. DnaB subfamily.</text>
</comment>
<dbReference type="EC" id="5.6.2.3" evidence="9"/>
<evidence type="ECO:0000256" key="7">
    <source>
        <dbReference type="ARBA" id="ARBA00023125"/>
    </source>
</evidence>
<dbReference type="EMBL" id="CP000942">
    <property type="protein sequence ID" value="ACA32986.1"/>
    <property type="molecule type" value="Genomic_DNA"/>
</dbReference>
<evidence type="ECO:0000256" key="3">
    <source>
        <dbReference type="ARBA" id="ARBA00022741"/>
    </source>
</evidence>
<evidence type="ECO:0000256" key="1">
    <source>
        <dbReference type="ARBA" id="ARBA00008428"/>
    </source>
</evidence>
<keyword evidence="2" id="KW-0235">DNA replication</keyword>
<sequence>MPTKDLNDAILDLFCLIINNNDFWKDVVLRLEVKDFPEKIQQNIFNTIANLNEQKYKINESNILNALANYVIIDEQDQNYLLHKNYLLQILDRTDYLVDLKDCIEIIKNASIKNKLDVFANEILATQISLINAKDQFKEMHEKFLEILASRTEDTIENMELIANRYFEKLNKIGNSGIIPGVIKTKYDNIDKFTNGYKPGELVVIAARPGIGKTTFCLNVMVNNVNEIIEYNENIQPNQKEKIIVMFSLEITKEQILQKFISIKTGISNREVIENKYRITKGYDTRSFAMQAINDIKSWPIFIDDRPNISIVDIEAKLYDLKKRYDIALVVLDYLQLVSGGNANKNMTRTQEVGRVSSALKIIAKEINAPVIAIAQLSRKAEERDVSNNVNMKNNPLVKTIDNSPKLSDLRESGSIEQDADVVAFLHWDRKQRNFMQNDNQETRMRDDLIEAKFIVEKNRNGSTGETDIIFSKLNSKFIRATTSKE</sequence>
<dbReference type="Pfam" id="PF00772">
    <property type="entry name" value="DnaB"/>
    <property type="match status" value="1"/>
</dbReference>
<keyword evidence="5 12" id="KW-0347">Helicase</keyword>
<dbReference type="HOGENOM" id="CLU_005373_0_1_14"/>
<dbReference type="InterPro" id="IPR016136">
    <property type="entry name" value="DNA_helicase_N/primase_C"/>
</dbReference>
<reference evidence="12 13" key="1">
    <citation type="submission" date="2008-02" db="EMBL/GenBank/DDBJ databases">
        <title>Genome sequence of Ureaplasma parvum serovar 3.</title>
        <authorList>
            <person name="Methe B.A."/>
            <person name="Glass J."/>
            <person name="Waites K."/>
            <person name="Shrivastava S."/>
        </authorList>
    </citation>
    <scope>NUCLEOTIDE SEQUENCE [LARGE SCALE GENOMIC DNA]</scope>
    <source>
        <strain evidence="13">ATCC 27815 / 27 / NCTC 11736</strain>
    </source>
</reference>
<keyword evidence="8" id="KW-0413">Isomerase</keyword>
<keyword evidence="6" id="KW-0067">ATP-binding</keyword>
<feature type="domain" description="SF4 helicase" evidence="11">
    <location>
        <begin position="176"/>
        <end position="486"/>
    </location>
</feature>
<accession>A0A2C9DYI7</accession>
<evidence type="ECO:0000256" key="6">
    <source>
        <dbReference type="ARBA" id="ARBA00022840"/>
    </source>
</evidence>
<keyword evidence="3" id="KW-0547">Nucleotide-binding</keyword>
<dbReference type="PANTHER" id="PTHR30153:SF2">
    <property type="entry name" value="REPLICATIVE DNA HELICASE"/>
    <property type="match status" value="1"/>
</dbReference>
<protein>
    <recommendedName>
        <fullName evidence="9">DNA 5'-3' helicase</fullName>
        <ecNumber evidence="9">5.6.2.3</ecNumber>
    </recommendedName>
</protein>
<dbReference type="AlphaFoldDB" id="A0A2C9DYI7"/>
<dbReference type="GO" id="GO:0005524">
    <property type="term" value="F:ATP binding"/>
    <property type="evidence" value="ECO:0007669"/>
    <property type="project" value="UniProtKB-KW"/>
</dbReference>
<evidence type="ECO:0000313" key="13">
    <source>
        <dbReference type="Proteomes" id="UP000002162"/>
    </source>
</evidence>
<dbReference type="SUPFAM" id="SSF52540">
    <property type="entry name" value="P-loop containing nucleoside triphosphate hydrolases"/>
    <property type="match status" value="1"/>
</dbReference>
<dbReference type="KEGG" id="upa:UPA3_0587"/>
<gene>
    <name evidence="12" type="ordered locus">UPA3_0587</name>
</gene>
<name>A0A2C9DYI7_UREP2</name>
<evidence type="ECO:0000259" key="11">
    <source>
        <dbReference type="PROSITE" id="PS51199"/>
    </source>
</evidence>
<dbReference type="RefSeq" id="WP_006688818.1">
    <property type="nucleotide sequence ID" value="NC_010503.1"/>
</dbReference>
<dbReference type="Gene3D" id="1.10.860.10">
    <property type="entry name" value="DNAb Helicase, Chain A"/>
    <property type="match status" value="1"/>
</dbReference>
<dbReference type="InterPro" id="IPR007693">
    <property type="entry name" value="DNA_helicase_DnaB-like_N"/>
</dbReference>
<dbReference type="GO" id="GO:0006260">
    <property type="term" value="P:DNA replication"/>
    <property type="evidence" value="ECO:0007669"/>
    <property type="project" value="UniProtKB-KW"/>
</dbReference>
<dbReference type="SUPFAM" id="SSF48024">
    <property type="entry name" value="N-terminal domain of DnaB helicase"/>
    <property type="match status" value="1"/>
</dbReference>
<dbReference type="GO" id="GO:0016787">
    <property type="term" value="F:hydrolase activity"/>
    <property type="evidence" value="ECO:0007669"/>
    <property type="project" value="UniProtKB-KW"/>
</dbReference>
<dbReference type="GO" id="GO:0003677">
    <property type="term" value="F:DNA binding"/>
    <property type="evidence" value="ECO:0007669"/>
    <property type="project" value="UniProtKB-KW"/>
</dbReference>
<evidence type="ECO:0000256" key="4">
    <source>
        <dbReference type="ARBA" id="ARBA00022801"/>
    </source>
</evidence>
<dbReference type="InterPro" id="IPR007694">
    <property type="entry name" value="DNA_helicase_DnaB-like_C"/>
</dbReference>
<dbReference type="PROSITE" id="PS51199">
    <property type="entry name" value="SF4_HELICASE"/>
    <property type="match status" value="1"/>
</dbReference>
<dbReference type="PANTHER" id="PTHR30153">
    <property type="entry name" value="REPLICATIVE DNA HELICASE DNAB"/>
    <property type="match status" value="1"/>
</dbReference>
<evidence type="ECO:0000256" key="2">
    <source>
        <dbReference type="ARBA" id="ARBA00022705"/>
    </source>
</evidence>
<dbReference type="Gene3D" id="3.40.50.300">
    <property type="entry name" value="P-loop containing nucleotide triphosphate hydrolases"/>
    <property type="match status" value="1"/>
</dbReference>
<dbReference type="Proteomes" id="UP000002162">
    <property type="component" value="Chromosome"/>
</dbReference>
<keyword evidence="7" id="KW-0238">DNA-binding</keyword>
<evidence type="ECO:0000256" key="8">
    <source>
        <dbReference type="ARBA" id="ARBA00023235"/>
    </source>
</evidence>
<dbReference type="GO" id="GO:0043139">
    <property type="term" value="F:5'-3' DNA helicase activity"/>
    <property type="evidence" value="ECO:0007669"/>
    <property type="project" value="UniProtKB-EC"/>
</dbReference>
<comment type="catalytic activity">
    <reaction evidence="10">
        <text>ATP + H2O = ADP + phosphate + H(+)</text>
        <dbReference type="Rhea" id="RHEA:13065"/>
        <dbReference type="ChEBI" id="CHEBI:15377"/>
        <dbReference type="ChEBI" id="CHEBI:15378"/>
        <dbReference type="ChEBI" id="CHEBI:30616"/>
        <dbReference type="ChEBI" id="CHEBI:43474"/>
        <dbReference type="ChEBI" id="CHEBI:456216"/>
        <dbReference type="EC" id="5.6.2.3"/>
    </reaction>
</comment>
<dbReference type="GeneID" id="29672512"/>